<dbReference type="GO" id="GO:0016020">
    <property type="term" value="C:membrane"/>
    <property type="evidence" value="ECO:0007669"/>
    <property type="project" value="UniProtKB-SubCell"/>
</dbReference>
<feature type="domain" description="Major facilitator superfamily (MFS) profile" evidence="4">
    <location>
        <begin position="1"/>
        <end position="197"/>
    </location>
</feature>
<feature type="transmembrane region" description="Helical" evidence="3">
    <location>
        <begin position="14"/>
        <end position="35"/>
    </location>
</feature>
<feature type="transmembrane region" description="Helical" evidence="3">
    <location>
        <begin position="518"/>
        <end position="537"/>
    </location>
</feature>
<feature type="transmembrane region" description="Helical" evidence="3">
    <location>
        <begin position="484"/>
        <end position="506"/>
    </location>
</feature>
<dbReference type="InterPro" id="IPR036259">
    <property type="entry name" value="MFS_trans_sf"/>
</dbReference>
<keyword evidence="3" id="KW-1133">Transmembrane helix</keyword>
<dbReference type="InterPro" id="IPR011701">
    <property type="entry name" value="MFS"/>
</dbReference>
<organism evidence="5 6">
    <name type="scientific">Rhynocoris fuscipes</name>
    <dbReference type="NCBI Taxonomy" id="488301"/>
    <lineage>
        <taxon>Eukaryota</taxon>
        <taxon>Metazoa</taxon>
        <taxon>Ecdysozoa</taxon>
        <taxon>Arthropoda</taxon>
        <taxon>Hexapoda</taxon>
        <taxon>Insecta</taxon>
        <taxon>Pterygota</taxon>
        <taxon>Neoptera</taxon>
        <taxon>Paraneoptera</taxon>
        <taxon>Hemiptera</taxon>
        <taxon>Heteroptera</taxon>
        <taxon>Panheteroptera</taxon>
        <taxon>Cimicomorpha</taxon>
        <taxon>Reduviidae</taxon>
        <taxon>Harpactorinae</taxon>
        <taxon>Harpactorini</taxon>
        <taxon>Rhynocoris</taxon>
    </lineage>
</organism>
<dbReference type="EMBL" id="JAPXFL010000003">
    <property type="protein sequence ID" value="KAK9509594.1"/>
    <property type="molecule type" value="Genomic_DNA"/>
</dbReference>
<protein>
    <recommendedName>
        <fullName evidence="4">Major facilitator superfamily (MFS) profile domain-containing protein</fullName>
    </recommendedName>
</protein>
<gene>
    <name evidence="5" type="ORF">O3M35_006872</name>
</gene>
<dbReference type="CDD" id="cd17352">
    <property type="entry name" value="MFS_MCT_SLC16"/>
    <property type="match status" value="1"/>
</dbReference>
<keyword evidence="3" id="KW-0472">Membrane</keyword>
<feature type="transmembrane region" description="Helical" evidence="3">
    <location>
        <begin position="109"/>
        <end position="132"/>
    </location>
</feature>
<dbReference type="PANTHER" id="PTHR11360">
    <property type="entry name" value="MONOCARBOXYLATE TRANSPORTER"/>
    <property type="match status" value="1"/>
</dbReference>
<name>A0AAW1DHH5_9HEMI</name>
<feature type="transmembrane region" description="Helical" evidence="3">
    <location>
        <begin position="172"/>
        <end position="192"/>
    </location>
</feature>
<dbReference type="PANTHER" id="PTHR11360:SF237">
    <property type="entry name" value="MONOCARBOXYLATE TRANSPORTER 12-B-LIKE PROTEIN"/>
    <property type="match status" value="1"/>
</dbReference>
<dbReference type="Gene3D" id="1.20.1250.20">
    <property type="entry name" value="MFS general substrate transporter like domains"/>
    <property type="match status" value="2"/>
</dbReference>
<evidence type="ECO:0000313" key="5">
    <source>
        <dbReference type="EMBL" id="KAK9509594.1"/>
    </source>
</evidence>
<dbReference type="SUPFAM" id="SSF103473">
    <property type="entry name" value="MFS general substrate transporter"/>
    <property type="match status" value="1"/>
</dbReference>
<feature type="compositionally biased region" description="Basic and acidic residues" evidence="2">
    <location>
        <begin position="222"/>
        <end position="233"/>
    </location>
</feature>
<feature type="region of interest" description="Disordered" evidence="2">
    <location>
        <begin position="222"/>
        <end position="242"/>
    </location>
</feature>
<dbReference type="GO" id="GO:0008028">
    <property type="term" value="F:monocarboxylic acid transmembrane transporter activity"/>
    <property type="evidence" value="ECO:0007669"/>
    <property type="project" value="TreeGrafter"/>
</dbReference>
<dbReference type="FunFam" id="1.20.1250.20:FF:000383">
    <property type="entry name" value="Blast:Monocarboxylate transporter 13"/>
    <property type="match status" value="1"/>
</dbReference>
<evidence type="ECO:0000256" key="2">
    <source>
        <dbReference type="SAM" id="MobiDB-lite"/>
    </source>
</evidence>
<feature type="transmembrane region" description="Helical" evidence="3">
    <location>
        <begin position="450"/>
        <end position="472"/>
    </location>
</feature>
<dbReference type="InterPro" id="IPR020846">
    <property type="entry name" value="MFS_dom"/>
</dbReference>
<comment type="subcellular location">
    <subcellularLocation>
        <location evidence="1">Membrane</location>
        <topology evidence="1">Multi-pass membrane protein</topology>
    </subcellularLocation>
</comment>
<dbReference type="Pfam" id="PF07690">
    <property type="entry name" value="MFS_1"/>
    <property type="match status" value="1"/>
</dbReference>
<sequence length="552" mass="61952">MSDKSKKHMAPDGGWGWMVVIAFATSNVIVIPIMQSFALLFRPVFQELNMSATDISTIINVNSAFGLILGLWNGPLFRKFGYRKVAMFGSLLIFIGFTLTSTARTFYQFIIYYSIINSVGSILTMSAFNLALNTYFNKKRSMASGICITVTGLGPVLIPFVISYLLNIYGVRGTALILAALSLHSFASALLLQPVKWHYRKPEVEDALAGRELELLSPVKENGDSKEKEYVEHTDDEADIPTTPGTPDPAFDTHSMHGLENLPVPRKISEIGRRLSMTQSKISIHEKGDLLEPDSKWWSKESNNVRNETCDKLLRRLQSEDPSACTKISEKEEPKKLKKPWYIKVVKFFDLDLLKDGVYRNIWLGMSLAFTGEINFSLMTPLILGDRNFNIEETATFMSVIASADIIFRFLSPFAGEKLKVPPRYMYMYSLIMLVITRSALTFVYSYRSVFAVCLALGVAKGFRTVYMTLVIPNHVALEKLPSASGLQTVLNGILLLAFGPVVGFVRDISGDYNLCIYMINCMSLSTIILWSVEYLVRRGKVKKPEENIEAN</sequence>
<evidence type="ECO:0000256" key="1">
    <source>
        <dbReference type="ARBA" id="ARBA00004141"/>
    </source>
</evidence>
<feature type="transmembrane region" description="Helical" evidence="3">
    <location>
        <begin position="362"/>
        <end position="384"/>
    </location>
</feature>
<dbReference type="Proteomes" id="UP001461498">
    <property type="component" value="Unassembled WGS sequence"/>
</dbReference>
<feature type="transmembrane region" description="Helical" evidence="3">
    <location>
        <begin position="426"/>
        <end position="444"/>
    </location>
</feature>
<dbReference type="PROSITE" id="PS50850">
    <property type="entry name" value="MFS"/>
    <property type="match status" value="1"/>
</dbReference>
<reference evidence="5 6" key="1">
    <citation type="submission" date="2022-12" db="EMBL/GenBank/DDBJ databases">
        <title>Chromosome-level genome assembly of true bugs.</title>
        <authorList>
            <person name="Ma L."/>
            <person name="Li H."/>
        </authorList>
    </citation>
    <scope>NUCLEOTIDE SEQUENCE [LARGE SCALE GENOMIC DNA]</scope>
    <source>
        <strain evidence="5">Lab_2022b</strain>
    </source>
</reference>
<accession>A0AAW1DHH5</accession>
<dbReference type="InterPro" id="IPR050327">
    <property type="entry name" value="Proton-linked_MCT"/>
</dbReference>
<feature type="transmembrane region" description="Helical" evidence="3">
    <location>
        <begin position="85"/>
        <end position="103"/>
    </location>
</feature>
<dbReference type="AlphaFoldDB" id="A0AAW1DHH5"/>
<evidence type="ECO:0000313" key="6">
    <source>
        <dbReference type="Proteomes" id="UP001461498"/>
    </source>
</evidence>
<keyword evidence="6" id="KW-1185">Reference proteome</keyword>
<keyword evidence="3" id="KW-0812">Transmembrane</keyword>
<feature type="transmembrane region" description="Helical" evidence="3">
    <location>
        <begin position="144"/>
        <end position="166"/>
    </location>
</feature>
<proteinExistence type="predicted"/>
<feature type="transmembrane region" description="Helical" evidence="3">
    <location>
        <begin position="55"/>
        <end position="73"/>
    </location>
</feature>
<comment type="caution">
    <text evidence="5">The sequence shown here is derived from an EMBL/GenBank/DDBJ whole genome shotgun (WGS) entry which is preliminary data.</text>
</comment>
<evidence type="ECO:0000256" key="3">
    <source>
        <dbReference type="SAM" id="Phobius"/>
    </source>
</evidence>
<evidence type="ECO:0000259" key="4">
    <source>
        <dbReference type="PROSITE" id="PS50850"/>
    </source>
</evidence>